<dbReference type="Gene3D" id="2.40.128.20">
    <property type="match status" value="1"/>
</dbReference>
<name>A0A7R9MFW6_9ACAR</name>
<accession>A0A7R9MFW6</accession>
<evidence type="ECO:0000313" key="2">
    <source>
        <dbReference type="Proteomes" id="UP000728032"/>
    </source>
</evidence>
<dbReference type="CDD" id="cd00742">
    <property type="entry name" value="FABP"/>
    <property type="match status" value="1"/>
</dbReference>
<keyword evidence="2" id="KW-1185">Reference proteome</keyword>
<sequence length="130" mass="14448">MSAFIGKFKAISSSNLVAHYKECGMSDDEAHRMASLTWTLEFSKKDTIYTIKAFQGHSVVVNQFQLGKEIDCNHYDGPTTKAVMVLDDNKLVVTFGDKKGARSVYEMVGNELRVTTTMGPVVSVITYARQ</sequence>
<dbReference type="Proteomes" id="UP000728032">
    <property type="component" value="Unassembled WGS sequence"/>
</dbReference>
<dbReference type="Pfam" id="PF14651">
    <property type="entry name" value="Lipocalin_7"/>
    <property type="match status" value="1"/>
</dbReference>
<dbReference type="AlphaFoldDB" id="A0A7R9MFW6"/>
<dbReference type="EMBL" id="CAJPVJ010017519">
    <property type="protein sequence ID" value="CAG2176649.1"/>
    <property type="molecule type" value="Genomic_DNA"/>
</dbReference>
<dbReference type="GO" id="GO:0008289">
    <property type="term" value="F:lipid binding"/>
    <property type="evidence" value="ECO:0007669"/>
    <property type="project" value="InterPro"/>
</dbReference>
<dbReference type="InterPro" id="IPR000463">
    <property type="entry name" value="Fatty_acid-bd"/>
</dbReference>
<proteinExistence type="predicted"/>
<evidence type="ECO:0000313" key="1">
    <source>
        <dbReference type="EMBL" id="CAD7659487.1"/>
    </source>
</evidence>
<dbReference type="InterPro" id="IPR012674">
    <property type="entry name" value="Calycin"/>
</dbReference>
<dbReference type="EMBL" id="OC932344">
    <property type="protein sequence ID" value="CAD7659487.1"/>
    <property type="molecule type" value="Genomic_DNA"/>
</dbReference>
<protein>
    <submittedName>
        <fullName evidence="1">Uncharacterized protein</fullName>
    </submittedName>
</protein>
<dbReference type="PRINTS" id="PR00178">
    <property type="entry name" value="FATTYACIDBP"/>
</dbReference>
<dbReference type="SUPFAM" id="SSF50814">
    <property type="entry name" value="Lipocalins"/>
    <property type="match status" value="1"/>
</dbReference>
<gene>
    <name evidence="1" type="ORF">ONB1V03_LOCUS16082</name>
</gene>
<dbReference type="OrthoDB" id="10016075at2759"/>
<organism evidence="1">
    <name type="scientific">Oppiella nova</name>
    <dbReference type="NCBI Taxonomy" id="334625"/>
    <lineage>
        <taxon>Eukaryota</taxon>
        <taxon>Metazoa</taxon>
        <taxon>Ecdysozoa</taxon>
        <taxon>Arthropoda</taxon>
        <taxon>Chelicerata</taxon>
        <taxon>Arachnida</taxon>
        <taxon>Acari</taxon>
        <taxon>Acariformes</taxon>
        <taxon>Sarcoptiformes</taxon>
        <taxon>Oribatida</taxon>
        <taxon>Brachypylina</taxon>
        <taxon>Oppioidea</taxon>
        <taxon>Oppiidae</taxon>
        <taxon>Oppiella</taxon>
    </lineage>
</organism>
<reference evidence="1" key="1">
    <citation type="submission" date="2020-11" db="EMBL/GenBank/DDBJ databases">
        <authorList>
            <person name="Tran Van P."/>
        </authorList>
    </citation>
    <scope>NUCLEOTIDE SEQUENCE</scope>
</reference>